<keyword evidence="1" id="KW-0347">Helicase</keyword>
<evidence type="ECO:0000256" key="2">
    <source>
        <dbReference type="SAM" id="MobiDB-lite"/>
    </source>
</evidence>
<comment type="catalytic activity">
    <reaction evidence="1">
        <text>ATP + H2O = ADP + phosphate + H(+)</text>
        <dbReference type="Rhea" id="RHEA:13065"/>
        <dbReference type="ChEBI" id="CHEBI:15377"/>
        <dbReference type="ChEBI" id="CHEBI:15378"/>
        <dbReference type="ChEBI" id="CHEBI:30616"/>
        <dbReference type="ChEBI" id="CHEBI:43474"/>
        <dbReference type="ChEBI" id="CHEBI:456216"/>
        <dbReference type="EC" id="5.6.2.3"/>
    </reaction>
</comment>
<comment type="similarity">
    <text evidence="1">Belongs to the helicase family.</text>
</comment>
<dbReference type="InterPro" id="IPR027417">
    <property type="entry name" value="P-loop_NTPase"/>
</dbReference>
<dbReference type="GO" id="GO:0016787">
    <property type="term" value="F:hydrolase activity"/>
    <property type="evidence" value="ECO:0007669"/>
    <property type="project" value="UniProtKB-KW"/>
</dbReference>
<dbReference type="Pfam" id="PF05970">
    <property type="entry name" value="PIF1"/>
    <property type="match status" value="1"/>
</dbReference>
<dbReference type="AlphaFoldDB" id="A0AAE0F721"/>
<keyword evidence="5" id="KW-1185">Reference proteome</keyword>
<protein>
    <recommendedName>
        <fullName evidence="1">ATP-dependent DNA helicase</fullName>
        <ecNumber evidence="1">5.6.2.3</ecNumber>
    </recommendedName>
</protein>
<dbReference type="GO" id="GO:0006310">
    <property type="term" value="P:DNA recombination"/>
    <property type="evidence" value="ECO:0007669"/>
    <property type="project" value="UniProtKB-KW"/>
</dbReference>
<evidence type="ECO:0000313" key="4">
    <source>
        <dbReference type="EMBL" id="KAK3253717.1"/>
    </source>
</evidence>
<comment type="cofactor">
    <cofactor evidence="1">
        <name>Mg(2+)</name>
        <dbReference type="ChEBI" id="CHEBI:18420"/>
    </cofactor>
</comment>
<keyword evidence="1" id="KW-0378">Hydrolase</keyword>
<proteinExistence type="inferred from homology"/>
<feature type="region of interest" description="Disordered" evidence="2">
    <location>
        <begin position="495"/>
        <end position="539"/>
    </location>
</feature>
<keyword evidence="1" id="KW-0227">DNA damage</keyword>
<dbReference type="PANTHER" id="PTHR47642">
    <property type="entry name" value="ATP-DEPENDENT DNA HELICASE"/>
    <property type="match status" value="1"/>
</dbReference>
<dbReference type="GO" id="GO:0000723">
    <property type="term" value="P:telomere maintenance"/>
    <property type="evidence" value="ECO:0007669"/>
    <property type="project" value="InterPro"/>
</dbReference>
<dbReference type="PANTHER" id="PTHR47642:SF5">
    <property type="entry name" value="ATP-DEPENDENT DNA HELICASE"/>
    <property type="match status" value="1"/>
</dbReference>
<dbReference type="CDD" id="cd18809">
    <property type="entry name" value="SF1_C_RecD"/>
    <property type="match status" value="1"/>
</dbReference>
<name>A0AAE0F721_9CHLO</name>
<dbReference type="GO" id="GO:0043139">
    <property type="term" value="F:5'-3' DNA helicase activity"/>
    <property type="evidence" value="ECO:0007669"/>
    <property type="project" value="UniProtKB-EC"/>
</dbReference>
<feature type="domain" description="DNA helicase Pif1-like DEAD-box helicase" evidence="3">
    <location>
        <begin position="23"/>
        <end position="202"/>
    </location>
</feature>
<evidence type="ECO:0000259" key="3">
    <source>
        <dbReference type="Pfam" id="PF05970"/>
    </source>
</evidence>
<organism evidence="4 5">
    <name type="scientific">Cymbomonas tetramitiformis</name>
    <dbReference type="NCBI Taxonomy" id="36881"/>
    <lineage>
        <taxon>Eukaryota</taxon>
        <taxon>Viridiplantae</taxon>
        <taxon>Chlorophyta</taxon>
        <taxon>Pyramimonadophyceae</taxon>
        <taxon>Pyramimonadales</taxon>
        <taxon>Pyramimonadaceae</taxon>
        <taxon>Cymbomonas</taxon>
    </lineage>
</organism>
<keyword evidence="1" id="KW-0234">DNA repair</keyword>
<dbReference type="EMBL" id="LGRX02024671">
    <property type="protein sequence ID" value="KAK3253717.1"/>
    <property type="molecule type" value="Genomic_DNA"/>
</dbReference>
<dbReference type="GO" id="GO:0005524">
    <property type="term" value="F:ATP binding"/>
    <property type="evidence" value="ECO:0007669"/>
    <property type="project" value="UniProtKB-KW"/>
</dbReference>
<dbReference type="GO" id="GO:0006281">
    <property type="term" value="P:DNA repair"/>
    <property type="evidence" value="ECO:0007669"/>
    <property type="project" value="UniProtKB-KW"/>
</dbReference>
<keyword evidence="1" id="KW-0547">Nucleotide-binding</keyword>
<keyword evidence="1" id="KW-0067">ATP-binding</keyword>
<dbReference type="InterPro" id="IPR010285">
    <property type="entry name" value="DNA_helicase_pif1-like_DEAD"/>
</dbReference>
<sequence>MADKRLGVKDLNPAQQEALCTLVSEDRNLLVLGEAGTGKSEIIRLGARLYTSNVERRGRRDVGCKITAPYGMAASKLEGDTVDTLFPELVRLTCTKTCERIIRAKLKQSPDLERWKLIRCLCLLVIDEVSTLTATKLRMLDVAFRVIRGSATSFMGGVRVLLCGDFLQLDPVDTDEKLYLHQVMKEGAFKLITLTENMRQSEGRFRDLLGRVRTASPTAEDVELLTSLSASRPSASLASTDALQICGTRLFAKELNATRFQRLDESEHPFHAVVRWRDGEGDAWTTAKVRDAGSVAVKSDWLKDQLRDLRKEECVRSTADCALKIGARVMLNRNLYAYADRMMRNGRVGTVVGLNHPEDEFDTATEAVLSPTAFVEVRFDDAPHRAVRVVPALLRKARGQLAAEVWCMPLILAWAVTVYKSQGCEVDQLVARCDDLSCPKQVYVALSRCRKLEGVAVVGFDVSSICPLSPEDAEFHRFLDRNEGRWDYKTGLPKARSEAVAQTRVDGTPSEIGRGKRPPKSGKRQKESKKKDAKKRKRG</sequence>
<dbReference type="SUPFAM" id="SSF52540">
    <property type="entry name" value="P-loop containing nucleoside triphosphate hydrolases"/>
    <property type="match status" value="2"/>
</dbReference>
<feature type="compositionally biased region" description="Basic residues" evidence="2">
    <location>
        <begin position="515"/>
        <end position="539"/>
    </location>
</feature>
<evidence type="ECO:0000313" key="5">
    <source>
        <dbReference type="Proteomes" id="UP001190700"/>
    </source>
</evidence>
<dbReference type="Proteomes" id="UP001190700">
    <property type="component" value="Unassembled WGS sequence"/>
</dbReference>
<gene>
    <name evidence="4" type="ORF">CYMTET_37052</name>
</gene>
<comment type="caution">
    <text evidence="4">The sequence shown here is derived from an EMBL/GenBank/DDBJ whole genome shotgun (WGS) entry which is preliminary data.</text>
</comment>
<dbReference type="EC" id="5.6.2.3" evidence="1"/>
<keyword evidence="1" id="KW-0233">DNA recombination</keyword>
<accession>A0AAE0F721</accession>
<dbReference type="InterPro" id="IPR051055">
    <property type="entry name" value="PIF1_helicase"/>
</dbReference>
<dbReference type="Gene3D" id="3.40.50.300">
    <property type="entry name" value="P-loop containing nucleotide triphosphate hydrolases"/>
    <property type="match status" value="1"/>
</dbReference>
<evidence type="ECO:0000256" key="1">
    <source>
        <dbReference type="RuleBase" id="RU363044"/>
    </source>
</evidence>
<reference evidence="4 5" key="1">
    <citation type="journal article" date="2015" name="Genome Biol. Evol.">
        <title>Comparative Genomics of a Bacterivorous Green Alga Reveals Evolutionary Causalities and Consequences of Phago-Mixotrophic Mode of Nutrition.</title>
        <authorList>
            <person name="Burns J.A."/>
            <person name="Paasch A."/>
            <person name="Narechania A."/>
            <person name="Kim E."/>
        </authorList>
    </citation>
    <scope>NUCLEOTIDE SEQUENCE [LARGE SCALE GENOMIC DNA]</scope>
    <source>
        <strain evidence="4 5">PLY_AMNH</strain>
    </source>
</reference>